<sequence>MNKIIQTLHKNMERLSAKSQELTATSTDISGQASKSFEQSKHIEEVVKLIEGISSQTNLLGLNAAIEAARSGEAGRGFGVVAEEIRKLSLHTKEALGTISKSLNTIRDNLDQLNNGTKEVSAVSEEQASITEEVFNEIELLEKRSKELVDYMKEVLNH</sequence>
<dbReference type="RefSeq" id="WP_390310181.1">
    <property type="nucleotide sequence ID" value="NZ_JBHSNQ010000179.1"/>
</dbReference>
<gene>
    <name evidence="4" type="ORF">ACFPOH_13645</name>
</gene>
<evidence type="ECO:0000256" key="1">
    <source>
        <dbReference type="ARBA" id="ARBA00023224"/>
    </source>
</evidence>
<accession>A0ABW0RDA5</accession>
<evidence type="ECO:0000313" key="4">
    <source>
        <dbReference type="EMBL" id="MFC5542749.1"/>
    </source>
</evidence>
<evidence type="ECO:0000256" key="2">
    <source>
        <dbReference type="PROSITE-ProRule" id="PRU00284"/>
    </source>
</evidence>
<dbReference type="Pfam" id="PF00015">
    <property type="entry name" value="MCPsignal"/>
    <property type="match status" value="1"/>
</dbReference>
<keyword evidence="5" id="KW-1185">Reference proteome</keyword>
<feature type="domain" description="Methyl-accepting transducer" evidence="3">
    <location>
        <begin position="38"/>
        <end position="158"/>
    </location>
</feature>
<name>A0ABW0RDA5_9BACL</name>
<organism evidence="4 5">
    <name type="scientific">Ureibacillus suwonensis</name>
    <dbReference type="NCBI Taxonomy" id="313007"/>
    <lineage>
        <taxon>Bacteria</taxon>
        <taxon>Bacillati</taxon>
        <taxon>Bacillota</taxon>
        <taxon>Bacilli</taxon>
        <taxon>Bacillales</taxon>
        <taxon>Caryophanaceae</taxon>
        <taxon>Ureibacillus</taxon>
    </lineage>
</organism>
<protein>
    <submittedName>
        <fullName evidence="4">Methyl-accepting chemotaxis protein</fullName>
    </submittedName>
</protein>
<dbReference type="EMBL" id="JBHSNQ010000179">
    <property type="protein sequence ID" value="MFC5542749.1"/>
    <property type="molecule type" value="Genomic_DNA"/>
</dbReference>
<dbReference type="Proteomes" id="UP001595978">
    <property type="component" value="Unassembled WGS sequence"/>
</dbReference>
<proteinExistence type="predicted"/>
<comment type="caution">
    <text evidence="4">The sequence shown here is derived from an EMBL/GenBank/DDBJ whole genome shotgun (WGS) entry which is preliminary data.</text>
</comment>
<dbReference type="InterPro" id="IPR004089">
    <property type="entry name" value="MCPsignal_dom"/>
</dbReference>
<dbReference type="Gene3D" id="1.10.287.950">
    <property type="entry name" value="Methyl-accepting chemotaxis protein"/>
    <property type="match status" value="1"/>
</dbReference>
<dbReference type="SUPFAM" id="SSF58104">
    <property type="entry name" value="Methyl-accepting chemotaxis protein (MCP) signaling domain"/>
    <property type="match status" value="1"/>
</dbReference>
<dbReference type="PANTHER" id="PTHR32089">
    <property type="entry name" value="METHYL-ACCEPTING CHEMOTAXIS PROTEIN MCPB"/>
    <property type="match status" value="1"/>
</dbReference>
<evidence type="ECO:0000313" key="5">
    <source>
        <dbReference type="Proteomes" id="UP001595978"/>
    </source>
</evidence>
<evidence type="ECO:0000259" key="3">
    <source>
        <dbReference type="PROSITE" id="PS50111"/>
    </source>
</evidence>
<dbReference type="PANTHER" id="PTHR32089:SF112">
    <property type="entry name" value="LYSOZYME-LIKE PROTEIN-RELATED"/>
    <property type="match status" value="1"/>
</dbReference>
<dbReference type="SMART" id="SM00283">
    <property type="entry name" value="MA"/>
    <property type="match status" value="1"/>
</dbReference>
<keyword evidence="1 2" id="KW-0807">Transducer</keyword>
<dbReference type="PROSITE" id="PS50111">
    <property type="entry name" value="CHEMOTAXIS_TRANSDUC_2"/>
    <property type="match status" value="1"/>
</dbReference>
<reference evidence="5" key="1">
    <citation type="journal article" date="2019" name="Int. J. Syst. Evol. Microbiol.">
        <title>The Global Catalogue of Microorganisms (GCM) 10K type strain sequencing project: providing services to taxonomists for standard genome sequencing and annotation.</title>
        <authorList>
            <consortium name="The Broad Institute Genomics Platform"/>
            <consortium name="The Broad Institute Genome Sequencing Center for Infectious Disease"/>
            <person name="Wu L."/>
            <person name="Ma J."/>
        </authorList>
    </citation>
    <scope>NUCLEOTIDE SEQUENCE [LARGE SCALE GENOMIC DNA]</scope>
    <source>
        <strain evidence="5">CCUG 56331</strain>
    </source>
</reference>